<organism evidence="3 4">
    <name type="scientific">Brettanomyces naardenensis</name>
    <name type="common">Yeast</name>
    <dbReference type="NCBI Taxonomy" id="13370"/>
    <lineage>
        <taxon>Eukaryota</taxon>
        <taxon>Fungi</taxon>
        <taxon>Dikarya</taxon>
        <taxon>Ascomycota</taxon>
        <taxon>Saccharomycotina</taxon>
        <taxon>Pichiomycetes</taxon>
        <taxon>Pichiales</taxon>
        <taxon>Pichiaceae</taxon>
        <taxon>Brettanomyces</taxon>
    </lineage>
</organism>
<evidence type="ECO:0000313" key="3">
    <source>
        <dbReference type="EMBL" id="VEU24407.1"/>
    </source>
</evidence>
<keyword evidence="4" id="KW-1185">Reference proteome</keyword>
<name>A0A448YU35_BRENA</name>
<dbReference type="FunCoup" id="A0A448YU35">
    <property type="interactions" value="31"/>
</dbReference>
<dbReference type="Pfam" id="PF17051">
    <property type="entry name" value="COA2"/>
    <property type="match status" value="1"/>
</dbReference>
<dbReference type="AlphaFoldDB" id="A0A448YU35"/>
<gene>
    <name evidence="3" type="ORF">BRENAR_LOCUS5135</name>
</gene>
<dbReference type="Proteomes" id="UP000290900">
    <property type="component" value="Unassembled WGS sequence"/>
</dbReference>
<dbReference type="InterPro" id="IPR031459">
    <property type="entry name" value="Coa2"/>
</dbReference>
<evidence type="ECO:0000313" key="4">
    <source>
        <dbReference type="Proteomes" id="UP000290900"/>
    </source>
</evidence>
<evidence type="ECO:0000256" key="2">
    <source>
        <dbReference type="SAM" id="SignalP"/>
    </source>
</evidence>
<protein>
    <submittedName>
        <fullName evidence="3">DEKNAAC105591</fullName>
    </submittedName>
</protein>
<proteinExistence type="predicted"/>
<dbReference type="GO" id="GO:0005739">
    <property type="term" value="C:mitochondrion"/>
    <property type="evidence" value="ECO:0007669"/>
    <property type="project" value="GOC"/>
</dbReference>
<feature type="compositionally biased region" description="Basic and acidic residues" evidence="1">
    <location>
        <begin position="47"/>
        <end position="76"/>
    </location>
</feature>
<feature type="signal peptide" evidence="2">
    <location>
        <begin position="1"/>
        <end position="31"/>
    </location>
</feature>
<reference evidence="3 4" key="1">
    <citation type="submission" date="2018-12" db="EMBL/GenBank/DDBJ databases">
        <authorList>
            <person name="Tiukova I."/>
            <person name="Dainat J."/>
        </authorList>
    </citation>
    <scope>NUCLEOTIDE SEQUENCE [LARGE SCALE GENOMIC DNA]</scope>
</reference>
<sequence>MYIRAASRQTISKSIFSTTFMVAFTLAIANSLVPCPADRNVSNDSSRASKETRERLQREQQLKRSRQENETKIESN</sequence>
<keyword evidence="2" id="KW-0732">Signal</keyword>
<dbReference type="InParanoid" id="A0A448YU35"/>
<dbReference type="OrthoDB" id="5410040at2759"/>
<dbReference type="EMBL" id="CAACVR010000076">
    <property type="protein sequence ID" value="VEU24407.1"/>
    <property type="molecule type" value="Genomic_DNA"/>
</dbReference>
<dbReference type="GO" id="GO:0033617">
    <property type="term" value="P:mitochondrial respiratory chain complex IV assembly"/>
    <property type="evidence" value="ECO:0007669"/>
    <property type="project" value="InterPro"/>
</dbReference>
<feature type="region of interest" description="Disordered" evidence="1">
    <location>
        <begin position="37"/>
        <end position="76"/>
    </location>
</feature>
<feature type="chain" id="PRO_5019464312" evidence="2">
    <location>
        <begin position="32"/>
        <end position="76"/>
    </location>
</feature>
<evidence type="ECO:0000256" key="1">
    <source>
        <dbReference type="SAM" id="MobiDB-lite"/>
    </source>
</evidence>
<accession>A0A448YU35</accession>